<accession>A0A2U8BRS6</accession>
<evidence type="ECO:0000313" key="1">
    <source>
        <dbReference type="EMBL" id="AWD33039.1"/>
    </source>
</evidence>
<dbReference type="Proteomes" id="UP000244519">
    <property type="component" value="Chromosome"/>
</dbReference>
<dbReference type="SUPFAM" id="SSF53098">
    <property type="entry name" value="Ribonuclease H-like"/>
    <property type="match status" value="1"/>
</dbReference>
<organism evidence="1 2">
    <name type="scientific">Candidatus Fokinia solitaria</name>
    <dbReference type="NCBI Taxonomy" id="1802984"/>
    <lineage>
        <taxon>Bacteria</taxon>
        <taxon>Pseudomonadati</taxon>
        <taxon>Pseudomonadota</taxon>
        <taxon>Alphaproteobacteria</taxon>
        <taxon>Rickettsiales</taxon>
        <taxon>Candidatus Midichloriaceae</taxon>
        <taxon>Candidatus Fokinia</taxon>
    </lineage>
</organism>
<dbReference type="KEGG" id="fso:Fsol_00235"/>
<proteinExistence type="predicted"/>
<dbReference type="Gene3D" id="3.30.420.140">
    <property type="entry name" value="YqgF/RNase H-like domain"/>
    <property type="match status" value="1"/>
</dbReference>
<dbReference type="InterPro" id="IPR037027">
    <property type="entry name" value="YqgF/RNaseH-like_dom_sf"/>
</dbReference>
<reference evidence="1 2" key="1">
    <citation type="journal article" date="2018" name="Genome Biol. Evol.">
        <title>The Genome Sequence of "Candidatus Fokinia solitaria": Insights on Reductive Evolution in Rickettsiales.</title>
        <authorList>
            <person name="Floriano A.M."/>
            <person name="Castelli M."/>
            <person name="Krenek S."/>
            <person name="Berendonk T.U."/>
            <person name="Bazzocchi C."/>
            <person name="Petroni G."/>
            <person name="Sassera D."/>
        </authorList>
    </citation>
    <scope>NUCLEOTIDE SEQUENCE [LARGE SCALE GENOMIC DNA]</scope>
    <source>
        <strain evidence="1">Rio ETE_ALG 3VII</strain>
    </source>
</reference>
<dbReference type="AlphaFoldDB" id="A0A2U8BRS6"/>
<dbReference type="EMBL" id="CP025989">
    <property type="protein sequence ID" value="AWD33039.1"/>
    <property type="molecule type" value="Genomic_DNA"/>
</dbReference>
<protein>
    <submittedName>
        <fullName evidence="1">Holliday junction resolvase</fullName>
    </submittedName>
</protein>
<sequence>MKLNFISGYDALQFIEEKIASKKTYVISGIDNGAKKIGLARFISVTGNVVPYGALYNNNEVSQKITHFIKESMPICCVIGVWCPNDDNTDNTVRLHSKISWKQLPEMTKKLLCDMQKLSCDAEELNALYSSTENLYTMNKQHHDSINVTFFDESMTTVLANHKLKDVGLCRKKRILLDDQIAAMELLERFVSFFKLRSKV</sequence>
<keyword evidence="2" id="KW-1185">Reference proteome</keyword>
<dbReference type="GO" id="GO:0006364">
    <property type="term" value="P:rRNA processing"/>
    <property type="evidence" value="ECO:0007669"/>
    <property type="project" value="InterPro"/>
</dbReference>
<dbReference type="InterPro" id="IPR005227">
    <property type="entry name" value="YqgF"/>
</dbReference>
<dbReference type="RefSeq" id="WP_108673081.1">
    <property type="nucleotide sequence ID" value="NZ_CP025989.1"/>
</dbReference>
<gene>
    <name evidence="1" type="ORF">Fsol_00235</name>
</gene>
<evidence type="ECO:0000313" key="2">
    <source>
        <dbReference type="Proteomes" id="UP000244519"/>
    </source>
</evidence>
<name>A0A2U8BRS6_9RICK</name>
<dbReference type="Pfam" id="PF03652">
    <property type="entry name" value="RuvX"/>
    <property type="match status" value="1"/>
</dbReference>
<dbReference type="InterPro" id="IPR012337">
    <property type="entry name" value="RNaseH-like_sf"/>
</dbReference>